<dbReference type="Pfam" id="PF02843">
    <property type="entry name" value="GARS_C"/>
    <property type="match status" value="1"/>
</dbReference>
<dbReference type="Gene3D" id="3.30.1490.20">
    <property type="entry name" value="ATP-grasp fold, A domain"/>
    <property type="match status" value="1"/>
</dbReference>
<dbReference type="FunFam" id="3.30.1490.20:FF:000006">
    <property type="entry name" value="phosphoribosylamine--glycine ligase, chloroplastic-like"/>
    <property type="match status" value="1"/>
</dbReference>
<dbReference type="InterPro" id="IPR002376">
    <property type="entry name" value="Formyl_transf_N"/>
</dbReference>
<keyword evidence="9 16" id="KW-0479">Metal-binding</keyword>
<dbReference type="Gene3D" id="3.30.470.20">
    <property type="entry name" value="ATP-grasp fold, B domain"/>
    <property type="match status" value="1"/>
</dbReference>
<dbReference type="Gene3D" id="3.30.1330.10">
    <property type="entry name" value="PurM-like, N-terminal domain"/>
    <property type="match status" value="1"/>
</dbReference>
<keyword evidence="8" id="KW-0808">Transferase</keyword>
<dbReference type="NCBIfam" id="TIGR00877">
    <property type="entry name" value="purD"/>
    <property type="match status" value="1"/>
</dbReference>
<keyword evidence="11 16" id="KW-0658">Purine biosynthesis</keyword>
<evidence type="ECO:0000256" key="1">
    <source>
        <dbReference type="ARBA" id="ARBA00004686"/>
    </source>
</evidence>
<dbReference type="OrthoDB" id="2018833at2759"/>
<dbReference type="InterPro" id="IPR036921">
    <property type="entry name" value="PurM-like_N_sf"/>
</dbReference>
<reference evidence="19" key="1">
    <citation type="submission" date="2025-08" db="UniProtKB">
        <authorList>
            <consortium name="RefSeq"/>
        </authorList>
    </citation>
    <scope>IDENTIFICATION</scope>
    <source>
        <tissue evidence="19">Whole organism</tissue>
    </source>
</reference>
<dbReference type="RefSeq" id="XP_052124298.1">
    <property type="nucleotide sequence ID" value="XM_052268338.1"/>
</dbReference>
<dbReference type="SUPFAM" id="SSF56059">
    <property type="entry name" value="Glutathione synthetase ATP-binding domain-like"/>
    <property type="match status" value="1"/>
</dbReference>
<dbReference type="InterPro" id="IPR020560">
    <property type="entry name" value="PRibGlycinamide_synth_C-dom"/>
</dbReference>
<dbReference type="CTD" id="2618"/>
<evidence type="ECO:0000256" key="3">
    <source>
        <dbReference type="ARBA" id="ARBA00005174"/>
    </source>
</evidence>
<dbReference type="SMART" id="SM01210">
    <property type="entry name" value="GARS_C"/>
    <property type="match status" value="1"/>
</dbReference>
<proteinExistence type="inferred from homology"/>
<dbReference type="Gene3D" id="3.90.650.10">
    <property type="entry name" value="PurM-like C-terminal domain"/>
    <property type="match status" value="1"/>
</dbReference>
<dbReference type="Pfam" id="PF02769">
    <property type="entry name" value="AIRS_C"/>
    <property type="match status" value="1"/>
</dbReference>
<dbReference type="Proteomes" id="UP000504606">
    <property type="component" value="Unplaced"/>
</dbReference>
<dbReference type="SUPFAM" id="SSF55326">
    <property type="entry name" value="PurM N-terminal domain-like"/>
    <property type="match status" value="1"/>
</dbReference>
<dbReference type="PANTHER" id="PTHR10520:SF12">
    <property type="entry name" value="TRIFUNCTIONAL PURINE BIOSYNTHETIC PROTEIN ADENOSINE-3"/>
    <property type="match status" value="1"/>
</dbReference>
<dbReference type="InterPro" id="IPR020562">
    <property type="entry name" value="PRibGlycinamide_synth_N"/>
</dbReference>
<dbReference type="InterPro" id="IPR011761">
    <property type="entry name" value="ATP-grasp"/>
</dbReference>
<dbReference type="HAMAP" id="MF_01930">
    <property type="entry name" value="PurN"/>
    <property type="match status" value="1"/>
</dbReference>
<dbReference type="Pfam" id="PF02844">
    <property type="entry name" value="GARS_N"/>
    <property type="match status" value="1"/>
</dbReference>
<dbReference type="CDD" id="cd02196">
    <property type="entry name" value="PurM"/>
    <property type="match status" value="1"/>
</dbReference>
<comment type="catalytic activity">
    <reaction evidence="16">
        <text>2-formamido-N(1)-(5-O-phospho-beta-D-ribosyl)acetamidine + ATP = 5-amino-1-(5-phospho-beta-D-ribosyl)imidazole + ADP + phosphate + H(+)</text>
        <dbReference type="Rhea" id="RHEA:23032"/>
        <dbReference type="ChEBI" id="CHEBI:15378"/>
        <dbReference type="ChEBI" id="CHEBI:30616"/>
        <dbReference type="ChEBI" id="CHEBI:43474"/>
        <dbReference type="ChEBI" id="CHEBI:137981"/>
        <dbReference type="ChEBI" id="CHEBI:147287"/>
        <dbReference type="ChEBI" id="CHEBI:456216"/>
        <dbReference type="EC" id="6.3.3.1"/>
    </reaction>
</comment>
<dbReference type="InterPro" id="IPR013815">
    <property type="entry name" value="ATP_grasp_subdomain_1"/>
</dbReference>
<dbReference type="SUPFAM" id="SSF51246">
    <property type="entry name" value="Rudiment single hybrid motif"/>
    <property type="match status" value="1"/>
</dbReference>
<dbReference type="InterPro" id="IPR037123">
    <property type="entry name" value="PRibGlycinamide_synth_C_sf"/>
</dbReference>
<dbReference type="Pfam" id="PF01071">
    <property type="entry name" value="GARS_A"/>
    <property type="match status" value="1"/>
</dbReference>
<dbReference type="SUPFAM" id="SSF53328">
    <property type="entry name" value="Formyltransferase"/>
    <property type="match status" value="1"/>
</dbReference>
<dbReference type="GO" id="GO:0004641">
    <property type="term" value="F:phosphoribosylformylglycinamidine cyclo-ligase activity"/>
    <property type="evidence" value="ECO:0007669"/>
    <property type="project" value="UniProtKB-EC"/>
</dbReference>
<evidence type="ECO:0000256" key="15">
    <source>
        <dbReference type="PROSITE-ProRule" id="PRU00409"/>
    </source>
</evidence>
<dbReference type="InterPro" id="IPR020559">
    <property type="entry name" value="PRibGlycinamide_synth_CS"/>
</dbReference>
<evidence type="ECO:0000256" key="14">
    <source>
        <dbReference type="ARBA" id="ARBA00023268"/>
    </source>
</evidence>
<dbReference type="FunFam" id="3.40.50.170:FF:000006">
    <property type="entry name" value="Trifunctional purine biosynthetic protein adenosine-3"/>
    <property type="match status" value="1"/>
</dbReference>
<dbReference type="FunFam" id="3.30.1330.10:FF:000001">
    <property type="entry name" value="Phosphoribosylformylglycinamidine cyclo-ligase"/>
    <property type="match status" value="1"/>
</dbReference>
<comment type="pathway">
    <text evidence="3 16">Purine metabolism; IMP biosynthesis via de novo pathway; N(1)-(5-phospho-D-ribosyl)glycinamide from 5-phospho-alpha-D-ribose 1-diphosphate: step 2/2.</text>
</comment>
<dbReference type="PROSITE" id="PS50975">
    <property type="entry name" value="ATP_GRASP"/>
    <property type="match status" value="1"/>
</dbReference>
<dbReference type="GO" id="GO:0004644">
    <property type="term" value="F:phosphoribosylglycinamide formyltransferase activity"/>
    <property type="evidence" value="ECO:0007669"/>
    <property type="project" value="UniProtKB-EC"/>
</dbReference>
<evidence type="ECO:0000256" key="9">
    <source>
        <dbReference type="ARBA" id="ARBA00022723"/>
    </source>
</evidence>
<keyword evidence="18" id="KW-1185">Reference proteome</keyword>
<comment type="similarity">
    <text evidence="4 16">In the N-terminal section; belongs to the GARS family.</text>
</comment>
<evidence type="ECO:0000256" key="10">
    <source>
        <dbReference type="ARBA" id="ARBA00022741"/>
    </source>
</evidence>
<sequence length="1017" mass="108914">MRYVIMSQNVLVIGSGGREHALCWKLAQSTEVKQVFIAPGNVGIIGDKIKSVSVNVADHPALVKWCTSNSVSLVVVGPENELVTGIADALQKANIHCFGPSKEAVQIESNKEWAKLFMDRYEIPTARWGSFTQAEHAKKFINNSTFPALVVKASGLAAGKGVVVASNTEEACAAVDEMLTDQKFGSAGNTVVVEEILEGEEVSVLGFCDGKTVKAMLPAQDHKRLLDGDKGPNTGGMGAYCPCPLLNEKQLKEVEKSILQKTVDGLNKEGKKGIPFVGILYAGLMVTKEGPKVLEFNARFGDPETQVLLPLLDTDLYQIMKACCKGELHNQIINWKQNMYAVGVIMASRGYPETSTKGCVITGIDEVSKLPDHIVFHSGTAKNEKGEIVTNGGRVLMPVSLASSLPLAVAQATKACDKIKFDGAQFRRDIAHKGISRSILSYGKMTYKASGVDITAGDDLVSRIKPLVARTKRTGMVGSIGGFGGLFDVSAAGYKDPLLVSGSDGVGTKLKVAQACGIHSTIGIDLVAMCVNDILAHGAEPLFFLDYFACSSLDVSAASQVIAGISEGCHSADCALIGGETAEMPGLYAPGDYDLAGFAVGAVEKSSLMPRTNEISAGDVVIALPSSGVHSNGFSLVRKIVENSGLKYSDPSPFTTSGKSLGEELLAPTKIYVRSVLAALQSGRVKALAHITGGGLTENIPRVLPPGTRVRVDATAWNILPVFAWLAAAGGVNEYEMLRTFNCGVGLILVVSPNNVKEVMSLIVGEKATIIGEVEKLPAGDDQRVVVENFAKAMDVVMRPFLAPVIERLAKPKKRVGVLISGSGTNLQALIDKTQDPAANMGCEIVVVISNKRDVEGLRRAERAGIPTKVVTHTDFKSREDFDMACHNILQENRVDIVCLAGFMRILSAPFVRLWRGRMLNIHPSLLPLFKGTHAQKQALDAGVRISGCTVHFVEEDVDAGAILVQKTVPIEHADTEDILQERIKTVEREAFPEALKLIAHGHVYLNTSTNRLVWSR</sequence>
<dbReference type="InterPro" id="IPR020561">
    <property type="entry name" value="PRibGlycinamid_synth_ATP-grasp"/>
</dbReference>
<evidence type="ECO:0000259" key="17">
    <source>
        <dbReference type="PROSITE" id="PS50975"/>
    </source>
</evidence>
<keyword evidence="14 16" id="KW-0511">Multifunctional enzyme</keyword>
<evidence type="ECO:0000256" key="6">
    <source>
        <dbReference type="ARBA" id="ARBA00008696"/>
    </source>
</evidence>
<dbReference type="InterPro" id="IPR000115">
    <property type="entry name" value="PRibGlycinamide_synth"/>
</dbReference>
<gene>
    <name evidence="19" type="primary">LOC113209951</name>
</gene>
<organism evidence="18 19">
    <name type="scientific">Frankliniella occidentalis</name>
    <name type="common">Western flower thrips</name>
    <name type="synonym">Euthrips occidentalis</name>
    <dbReference type="NCBI Taxonomy" id="133901"/>
    <lineage>
        <taxon>Eukaryota</taxon>
        <taxon>Metazoa</taxon>
        <taxon>Ecdysozoa</taxon>
        <taxon>Arthropoda</taxon>
        <taxon>Hexapoda</taxon>
        <taxon>Insecta</taxon>
        <taxon>Pterygota</taxon>
        <taxon>Neoptera</taxon>
        <taxon>Paraneoptera</taxon>
        <taxon>Thysanoptera</taxon>
        <taxon>Terebrantia</taxon>
        <taxon>Thripoidea</taxon>
        <taxon>Thripidae</taxon>
        <taxon>Frankliniella</taxon>
    </lineage>
</organism>
<dbReference type="GeneID" id="113209951"/>
<dbReference type="FunFam" id="3.40.50.20:FF:000006">
    <property type="entry name" value="Phosphoribosylamine--glycine ligase, chloroplastic"/>
    <property type="match status" value="1"/>
</dbReference>
<dbReference type="GO" id="GO:0046084">
    <property type="term" value="P:adenine biosynthetic process"/>
    <property type="evidence" value="ECO:0007669"/>
    <property type="project" value="TreeGrafter"/>
</dbReference>
<comment type="similarity">
    <text evidence="6 16">In the central section; belongs to the AIR synthase family.</text>
</comment>
<dbReference type="FunFam" id="3.90.650.10:FF:000019">
    <property type="entry name" value="Trifunctional purine biosynthetic protein adenosine-3"/>
    <property type="match status" value="1"/>
</dbReference>
<dbReference type="GO" id="GO:0046872">
    <property type="term" value="F:metal ion binding"/>
    <property type="evidence" value="ECO:0007669"/>
    <property type="project" value="UniProtKB-KW"/>
</dbReference>
<evidence type="ECO:0000256" key="8">
    <source>
        <dbReference type="ARBA" id="ARBA00022679"/>
    </source>
</evidence>
<dbReference type="InterPro" id="IPR036477">
    <property type="entry name" value="Formyl_transf_N_sf"/>
</dbReference>
<dbReference type="NCBIfam" id="TIGR00639">
    <property type="entry name" value="PurN"/>
    <property type="match status" value="1"/>
</dbReference>
<dbReference type="Gene3D" id="3.40.50.20">
    <property type="match status" value="1"/>
</dbReference>
<evidence type="ECO:0000256" key="11">
    <source>
        <dbReference type="ARBA" id="ARBA00022755"/>
    </source>
</evidence>
<evidence type="ECO:0000256" key="16">
    <source>
        <dbReference type="RuleBase" id="RU363089"/>
    </source>
</evidence>
<evidence type="ECO:0000256" key="4">
    <source>
        <dbReference type="ARBA" id="ARBA00007423"/>
    </source>
</evidence>
<dbReference type="PROSITE" id="PS00373">
    <property type="entry name" value="GART"/>
    <property type="match status" value="1"/>
</dbReference>
<comment type="catalytic activity">
    <reaction evidence="16">
        <text>N(1)-(5-phospho-beta-D-ribosyl)glycinamide + (6R)-10-formyltetrahydrofolate = N(2)-formyl-N(1)-(5-phospho-beta-D-ribosyl)glycinamide + (6S)-5,6,7,8-tetrahydrofolate + H(+)</text>
        <dbReference type="Rhea" id="RHEA:15053"/>
        <dbReference type="ChEBI" id="CHEBI:15378"/>
        <dbReference type="ChEBI" id="CHEBI:57453"/>
        <dbReference type="ChEBI" id="CHEBI:143788"/>
        <dbReference type="ChEBI" id="CHEBI:147286"/>
        <dbReference type="ChEBI" id="CHEBI:195366"/>
        <dbReference type="EC" id="2.1.2.2"/>
    </reaction>
</comment>
<name>A0A9C6U940_FRAOC</name>
<evidence type="ECO:0000256" key="7">
    <source>
        <dbReference type="ARBA" id="ARBA00022598"/>
    </source>
</evidence>
<dbReference type="InterPro" id="IPR011054">
    <property type="entry name" value="Rudment_hybrid_motif"/>
</dbReference>
<dbReference type="HAMAP" id="MF_00138">
    <property type="entry name" value="GARS"/>
    <property type="match status" value="1"/>
</dbReference>
<evidence type="ECO:0000256" key="13">
    <source>
        <dbReference type="ARBA" id="ARBA00023211"/>
    </source>
</evidence>
<dbReference type="PROSITE" id="PS00184">
    <property type="entry name" value="GARS"/>
    <property type="match status" value="1"/>
</dbReference>
<dbReference type="GO" id="GO:0005524">
    <property type="term" value="F:ATP binding"/>
    <property type="evidence" value="ECO:0007669"/>
    <property type="project" value="UniProtKB-UniRule"/>
</dbReference>
<dbReference type="NCBIfam" id="TIGR00878">
    <property type="entry name" value="purM"/>
    <property type="match status" value="1"/>
</dbReference>
<dbReference type="InterPro" id="IPR036676">
    <property type="entry name" value="PurM-like_C_sf"/>
</dbReference>
<dbReference type="CDD" id="cd08645">
    <property type="entry name" value="FMT_core_GART"/>
    <property type="match status" value="1"/>
</dbReference>
<evidence type="ECO:0000256" key="12">
    <source>
        <dbReference type="ARBA" id="ARBA00022840"/>
    </source>
</evidence>
<keyword evidence="12 15" id="KW-0067">ATP-binding</keyword>
<dbReference type="SUPFAM" id="SSF56042">
    <property type="entry name" value="PurM C-terminal domain-like"/>
    <property type="match status" value="1"/>
</dbReference>
<dbReference type="PANTHER" id="PTHR10520">
    <property type="entry name" value="TRIFUNCTIONAL PURINE BIOSYNTHETIC PROTEIN ADENOSINE-3-RELATED"/>
    <property type="match status" value="1"/>
</dbReference>
<dbReference type="InterPro" id="IPR016188">
    <property type="entry name" value="PurM-like_N"/>
</dbReference>
<keyword evidence="7 16" id="KW-0436">Ligase</keyword>
<dbReference type="FunFam" id="3.30.470.20:FF:000018">
    <property type="entry name" value="Trifunctional purine biosynthetic protein adenosine-3"/>
    <property type="match status" value="1"/>
</dbReference>
<dbReference type="InterPro" id="IPR001555">
    <property type="entry name" value="GART_AS"/>
</dbReference>
<comment type="pathway">
    <text evidence="1 16">Purine metabolism; IMP biosynthesis via de novo pathway; 5-amino-1-(5-phospho-D-ribosyl)imidazole from N(2)-formyl-N(1)-(5-phospho-D-ribosyl)glycinamide: step 2/2.</text>
</comment>
<dbReference type="InterPro" id="IPR010918">
    <property type="entry name" value="PurM-like_C_dom"/>
</dbReference>
<protein>
    <recommendedName>
        <fullName evidence="16">Trifunctional purine biosynthetic protein adenosine-3</fullName>
    </recommendedName>
    <domain>
        <recommendedName>
            <fullName evidence="16">Phosphoribosylamine--glycine ligase</fullName>
            <ecNumber evidence="16">6.3.4.13</ecNumber>
        </recommendedName>
        <alternativeName>
            <fullName evidence="16">Glycinamide ribonucleotide synthetase</fullName>
            <shortName evidence="16">GARS</shortName>
        </alternativeName>
        <alternativeName>
            <fullName evidence="16">Phosphoribosylglycinamide synthetase</fullName>
        </alternativeName>
    </domain>
    <domain>
        <recommendedName>
            <fullName evidence="16">Phosphoribosylformylglycinamidine cyclo-ligase</fullName>
            <ecNumber evidence="16">6.3.3.1</ecNumber>
        </recommendedName>
        <alternativeName>
            <fullName evidence="16">AIR synthase</fullName>
            <shortName evidence="16">AIRS</shortName>
        </alternativeName>
        <alternativeName>
            <fullName evidence="16">Phosphoribosyl-aminoimidazole synthetase</fullName>
        </alternativeName>
    </domain>
    <domain>
        <recommendedName>
            <fullName evidence="16">Phosphoribosylglycinamide formyltransferase</fullName>
            <ecNumber evidence="16">2.1.2.2</ecNumber>
        </recommendedName>
        <alternativeName>
            <fullName evidence="16">5'-phosphoribosylglycinamide transformylase</fullName>
        </alternativeName>
        <alternativeName>
            <fullName evidence="16">GAR transformylase</fullName>
            <shortName evidence="16">GART</shortName>
        </alternativeName>
    </domain>
</protein>
<feature type="domain" description="ATP-grasp" evidence="17">
    <location>
        <begin position="115"/>
        <end position="325"/>
    </location>
</feature>
<dbReference type="GO" id="GO:0005829">
    <property type="term" value="C:cytosol"/>
    <property type="evidence" value="ECO:0007669"/>
    <property type="project" value="TreeGrafter"/>
</dbReference>
<evidence type="ECO:0000256" key="2">
    <source>
        <dbReference type="ARBA" id="ARBA00005054"/>
    </source>
</evidence>
<evidence type="ECO:0000313" key="19">
    <source>
        <dbReference type="RefSeq" id="XP_052124298.1"/>
    </source>
</evidence>
<dbReference type="InterPro" id="IPR016185">
    <property type="entry name" value="PreATP-grasp_dom_sf"/>
</dbReference>
<dbReference type="Pfam" id="PF00586">
    <property type="entry name" value="AIRS"/>
    <property type="match status" value="1"/>
</dbReference>
<dbReference type="EC" id="2.1.2.2" evidence="16"/>
<comment type="pathway">
    <text evidence="2 16">Purine metabolism; IMP biosynthesis via de novo pathway; N(2)-formyl-N(1)-(5-phospho-D-ribosyl)glycinamide from N(1)-(5-phospho-D-ribosyl)glycinamide (10-formyl THF route): step 1/1.</text>
</comment>
<dbReference type="GO" id="GO:0006189">
    <property type="term" value="P:'de novo' IMP biosynthetic process"/>
    <property type="evidence" value="ECO:0007669"/>
    <property type="project" value="UniProtKB-UniRule"/>
</dbReference>
<accession>A0A9C6U940</accession>
<dbReference type="HAMAP" id="MF_00741">
    <property type="entry name" value="AIRS"/>
    <property type="match status" value="1"/>
</dbReference>
<dbReference type="AlphaFoldDB" id="A0A9C6U940"/>
<dbReference type="SUPFAM" id="SSF52440">
    <property type="entry name" value="PreATP-grasp domain"/>
    <property type="match status" value="1"/>
</dbReference>
<dbReference type="FunFam" id="3.90.600.10:FF:000001">
    <property type="entry name" value="Trifunctional purine biosynthetic protein adenosine-3"/>
    <property type="match status" value="1"/>
</dbReference>
<dbReference type="EC" id="6.3.3.1" evidence="16"/>
<dbReference type="InterPro" id="IPR004607">
    <property type="entry name" value="GART"/>
</dbReference>
<dbReference type="InterPro" id="IPR004733">
    <property type="entry name" value="PurM_cligase"/>
</dbReference>
<dbReference type="SMART" id="SM01209">
    <property type="entry name" value="GARS_A"/>
    <property type="match status" value="1"/>
</dbReference>
<evidence type="ECO:0000256" key="5">
    <source>
        <dbReference type="ARBA" id="ARBA00008630"/>
    </source>
</evidence>
<comment type="catalytic activity">
    <reaction evidence="16">
        <text>5-phospho-beta-D-ribosylamine + glycine + ATP = N(1)-(5-phospho-beta-D-ribosyl)glycinamide + ADP + phosphate + H(+)</text>
        <dbReference type="Rhea" id="RHEA:17453"/>
        <dbReference type="ChEBI" id="CHEBI:15378"/>
        <dbReference type="ChEBI" id="CHEBI:30616"/>
        <dbReference type="ChEBI" id="CHEBI:43474"/>
        <dbReference type="ChEBI" id="CHEBI:57305"/>
        <dbReference type="ChEBI" id="CHEBI:58681"/>
        <dbReference type="ChEBI" id="CHEBI:143788"/>
        <dbReference type="ChEBI" id="CHEBI:456216"/>
        <dbReference type="EC" id="6.3.4.13"/>
    </reaction>
</comment>
<dbReference type="GO" id="GO:0004637">
    <property type="term" value="F:phosphoribosylamine-glycine ligase activity"/>
    <property type="evidence" value="ECO:0007669"/>
    <property type="project" value="UniProtKB-UniRule"/>
</dbReference>
<dbReference type="Gene3D" id="3.90.600.10">
    <property type="entry name" value="Phosphoribosylglycinamide synthetase, C-terminal domain"/>
    <property type="match status" value="1"/>
</dbReference>
<dbReference type="EC" id="6.3.4.13" evidence="16"/>
<dbReference type="Gene3D" id="3.40.50.170">
    <property type="entry name" value="Formyl transferase, N-terminal domain"/>
    <property type="match status" value="1"/>
</dbReference>
<dbReference type="Pfam" id="PF00551">
    <property type="entry name" value="Formyl_trans_N"/>
    <property type="match status" value="1"/>
</dbReference>
<evidence type="ECO:0000313" key="18">
    <source>
        <dbReference type="Proteomes" id="UP000504606"/>
    </source>
</evidence>
<keyword evidence="13 16" id="KW-0464">Manganese</keyword>
<keyword evidence="10 15" id="KW-0547">Nucleotide-binding</keyword>
<comment type="similarity">
    <text evidence="5 16">In the C-terminal section; belongs to the GART family.</text>
</comment>